<evidence type="ECO:0000313" key="5">
    <source>
        <dbReference type="Proteomes" id="UP000324351"/>
    </source>
</evidence>
<keyword evidence="5" id="KW-1185">Reference proteome</keyword>
<feature type="chain" id="PRO_5022794045" evidence="3">
    <location>
        <begin position="29"/>
        <end position="242"/>
    </location>
</feature>
<dbReference type="AlphaFoldDB" id="A0A5B1M5H4"/>
<dbReference type="RefSeq" id="WP_149750378.1">
    <property type="nucleotide sequence ID" value="NZ_VUJW01000003.1"/>
</dbReference>
<accession>A0A5B1M5H4</accession>
<evidence type="ECO:0000313" key="4">
    <source>
        <dbReference type="EMBL" id="KAA1427886.1"/>
    </source>
</evidence>
<feature type="compositionally biased region" description="Basic and acidic residues" evidence="1">
    <location>
        <begin position="94"/>
        <end position="105"/>
    </location>
</feature>
<feature type="signal peptide" evidence="3">
    <location>
        <begin position="1"/>
        <end position="28"/>
    </location>
</feature>
<evidence type="ECO:0000256" key="1">
    <source>
        <dbReference type="SAM" id="MobiDB-lite"/>
    </source>
</evidence>
<dbReference type="Proteomes" id="UP000324351">
    <property type="component" value="Unassembled WGS sequence"/>
</dbReference>
<evidence type="ECO:0000256" key="3">
    <source>
        <dbReference type="SAM" id="SignalP"/>
    </source>
</evidence>
<evidence type="ECO:0000256" key="2">
    <source>
        <dbReference type="SAM" id="Phobius"/>
    </source>
</evidence>
<keyword evidence="2" id="KW-0812">Transmembrane</keyword>
<keyword evidence="2" id="KW-0472">Membrane</keyword>
<name>A0A5B1M5H4_9ACTN</name>
<reference evidence="4 5" key="1">
    <citation type="submission" date="2019-09" db="EMBL/GenBank/DDBJ databases">
        <title>Nocardioides panacisoli sp. nov., isolated from the soil of a ginseng field.</title>
        <authorList>
            <person name="Cho C."/>
        </authorList>
    </citation>
    <scope>NUCLEOTIDE SEQUENCE [LARGE SCALE GENOMIC DNA]</scope>
    <source>
        <strain evidence="4 5">BN140041</strain>
    </source>
</reference>
<dbReference type="EMBL" id="VUJW01000003">
    <property type="protein sequence ID" value="KAA1427886.1"/>
    <property type="molecule type" value="Genomic_DNA"/>
</dbReference>
<gene>
    <name evidence="4" type="ORF">F0U47_10750</name>
</gene>
<comment type="caution">
    <text evidence="4">The sequence shown here is derived from an EMBL/GenBank/DDBJ whole genome shotgun (WGS) entry which is preliminary data.</text>
</comment>
<protein>
    <submittedName>
        <fullName evidence="4">Uncharacterized protein</fullName>
    </submittedName>
</protein>
<keyword evidence="3" id="KW-0732">Signal</keyword>
<reference evidence="4 5" key="2">
    <citation type="submission" date="2019-09" db="EMBL/GenBank/DDBJ databases">
        <authorList>
            <person name="Jin C."/>
        </authorList>
    </citation>
    <scope>NUCLEOTIDE SEQUENCE [LARGE SCALE GENOMIC DNA]</scope>
    <source>
        <strain evidence="4 5">BN140041</strain>
    </source>
</reference>
<feature type="region of interest" description="Disordered" evidence="1">
    <location>
        <begin position="71"/>
        <end position="105"/>
    </location>
</feature>
<organism evidence="4 5">
    <name type="scientific">Nocardioides antri</name>
    <dbReference type="NCBI Taxonomy" id="2607659"/>
    <lineage>
        <taxon>Bacteria</taxon>
        <taxon>Bacillati</taxon>
        <taxon>Actinomycetota</taxon>
        <taxon>Actinomycetes</taxon>
        <taxon>Propionibacteriales</taxon>
        <taxon>Nocardioidaceae</taxon>
        <taxon>Nocardioides</taxon>
    </lineage>
</organism>
<proteinExistence type="predicted"/>
<keyword evidence="2" id="KW-1133">Transmembrane helix</keyword>
<sequence length="242" mass="25051">MIVVLRTTLALVLAVLALGWGATPPVSAATPAGGAATAPAARCETLDLTDAAAVREHADAVTDVFAGEVRSVRPRTTIGPGEGGPDNGSTNDAPRQDPDSRTTRWDHTVVVKRSFRSDLEYREQVRVVTLPGTEDNGFGPLRAGRWYVFFVSAEKGAPYLVATCDSGTQALPREGLPAGLAADLQGALDETTQEAPEVALMAPEDGAGSAPSYGRLAAPGAALTLIGVLGLLLLVRVGSRRA</sequence>
<feature type="transmembrane region" description="Helical" evidence="2">
    <location>
        <begin position="216"/>
        <end position="235"/>
    </location>
</feature>